<dbReference type="PROSITE" id="PS50146">
    <property type="entry name" value="DAGK"/>
    <property type="match status" value="1"/>
</dbReference>
<evidence type="ECO:0000313" key="2">
    <source>
        <dbReference type="EMBL" id="RFA34440.1"/>
    </source>
</evidence>
<accession>A0A3E0WN89</accession>
<dbReference type="Pfam" id="PF19279">
    <property type="entry name" value="YegS_C"/>
    <property type="match status" value="1"/>
</dbReference>
<dbReference type="SUPFAM" id="SSF111331">
    <property type="entry name" value="NAD kinase/diacylglycerol kinase-like"/>
    <property type="match status" value="1"/>
</dbReference>
<dbReference type="Gene3D" id="3.40.50.10330">
    <property type="entry name" value="Probable inorganic polyphosphate/atp-NAD kinase, domain 1"/>
    <property type="match status" value="1"/>
</dbReference>
<evidence type="ECO:0000313" key="3">
    <source>
        <dbReference type="Proteomes" id="UP000256763"/>
    </source>
</evidence>
<keyword evidence="3" id="KW-1185">Reference proteome</keyword>
<dbReference type="InterPro" id="IPR016064">
    <property type="entry name" value="NAD/diacylglycerol_kinase_sf"/>
</dbReference>
<sequence>MRIVRYFTCLGFLRCNMKAESGPNKHCFSRNPAASVRRHRWLQIPMAWPQLLITVTARFVTATTRLTVGIQLNQLGAVINASAGSLARVESAARESLQAELCSVVRPEWVRWVSGADAEKEAKQLIEKGAQGLVVGGGDGTISAVAGVAAAAGVCLGVLPLGTRNHFARDLGVPADVGDAIRTLQDFRLRRIDLGEVNGTTFINNVSLGLYPKLVARREKFQRSRGWRKLTAHAAAAGYVLRRFPLSRVSVEVEGRLMMAKTPIVFVSNNVCRDGLLADARRPALDLGKLWVCVARTDSRLALMRMCRDFLLGRRDEIPGLDAEEVDAVTVTMRRRRMLVAVDGEVRHLASPLRLRSLPGALQVIAP</sequence>
<protein>
    <recommendedName>
        <fullName evidence="1">DAGKc domain-containing protein</fullName>
    </recommendedName>
</protein>
<dbReference type="InterPro" id="IPR045540">
    <property type="entry name" value="YegS/DAGK_C"/>
</dbReference>
<feature type="domain" description="DAGKc" evidence="1">
    <location>
        <begin position="116"/>
        <end position="201"/>
    </location>
</feature>
<dbReference type="Pfam" id="PF00781">
    <property type="entry name" value="DAGK_cat"/>
    <property type="match status" value="1"/>
</dbReference>
<organism evidence="2 3">
    <name type="scientific">Alkalilimnicola ehrlichii</name>
    <dbReference type="NCBI Taxonomy" id="351052"/>
    <lineage>
        <taxon>Bacteria</taxon>
        <taxon>Pseudomonadati</taxon>
        <taxon>Pseudomonadota</taxon>
        <taxon>Gammaproteobacteria</taxon>
        <taxon>Chromatiales</taxon>
        <taxon>Ectothiorhodospiraceae</taxon>
        <taxon>Alkalilimnicola</taxon>
    </lineage>
</organism>
<dbReference type="AlphaFoldDB" id="A0A3E0WN89"/>
<proteinExistence type="predicted"/>
<gene>
    <name evidence="2" type="ORF">CAL65_15565</name>
</gene>
<comment type="caution">
    <text evidence="2">The sequence shown here is derived from an EMBL/GenBank/DDBJ whole genome shotgun (WGS) entry which is preliminary data.</text>
</comment>
<dbReference type="InterPro" id="IPR001206">
    <property type="entry name" value="Diacylglycerol_kinase_cat_dom"/>
</dbReference>
<dbReference type="Proteomes" id="UP000256763">
    <property type="component" value="Unassembled WGS sequence"/>
</dbReference>
<dbReference type="Gene3D" id="2.60.200.40">
    <property type="match status" value="1"/>
</dbReference>
<dbReference type="SMART" id="SM00046">
    <property type="entry name" value="DAGKc"/>
    <property type="match status" value="1"/>
</dbReference>
<dbReference type="EMBL" id="NFZW01000016">
    <property type="protein sequence ID" value="RFA34440.1"/>
    <property type="molecule type" value="Genomic_DNA"/>
</dbReference>
<name>A0A3E0WN89_9GAMM</name>
<evidence type="ECO:0000259" key="1">
    <source>
        <dbReference type="PROSITE" id="PS50146"/>
    </source>
</evidence>
<reference evidence="3" key="1">
    <citation type="submission" date="2017-05" db="EMBL/GenBank/DDBJ databases">
        <authorList>
            <person name="Sharma S."/>
            <person name="Sidhu C."/>
            <person name="Pinnaka A.K."/>
        </authorList>
    </citation>
    <scope>NUCLEOTIDE SEQUENCE [LARGE SCALE GENOMIC DNA]</scope>
    <source>
        <strain evidence="3">AK93</strain>
    </source>
</reference>
<dbReference type="GO" id="GO:0016301">
    <property type="term" value="F:kinase activity"/>
    <property type="evidence" value="ECO:0007669"/>
    <property type="project" value="InterPro"/>
</dbReference>
<dbReference type="InterPro" id="IPR017438">
    <property type="entry name" value="ATP-NAD_kinase_N"/>
</dbReference>